<dbReference type="EMBL" id="SKFH01000006">
    <property type="protein sequence ID" value="TCZ73444.1"/>
    <property type="molecule type" value="Genomic_DNA"/>
</dbReference>
<gene>
    <name evidence="2" type="ORF">E0486_05650</name>
</gene>
<dbReference type="InterPro" id="IPR026444">
    <property type="entry name" value="Secre_tail"/>
</dbReference>
<keyword evidence="3" id="KW-1185">Reference proteome</keyword>
<feature type="chain" id="PRO_5020830593" evidence="1">
    <location>
        <begin position="25"/>
        <end position="739"/>
    </location>
</feature>
<keyword evidence="1" id="KW-0732">Signal</keyword>
<dbReference type="Proteomes" id="UP000295164">
    <property type="component" value="Unassembled WGS sequence"/>
</dbReference>
<name>A0A4R4E1S8_9BACT</name>
<proteinExistence type="predicted"/>
<comment type="caution">
    <text evidence="2">The sequence shown here is derived from an EMBL/GenBank/DDBJ whole genome shotgun (WGS) entry which is preliminary data.</text>
</comment>
<reference evidence="2 3" key="1">
    <citation type="submission" date="2019-03" db="EMBL/GenBank/DDBJ databases">
        <authorList>
            <person name="Kim M.K.M."/>
        </authorList>
    </citation>
    <scope>NUCLEOTIDE SEQUENCE [LARGE SCALE GENOMIC DNA]</scope>
    <source>
        <strain evidence="2 3">17J68-15</strain>
    </source>
</reference>
<feature type="signal peptide" evidence="1">
    <location>
        <begin position="1"/>
        <end position="24"/>
    </location>
</feature>
<dbReference type="RefSeq" id="WP_131851174.1">
    <property type="nucleotide sequence ID" value="NZ_SKFH01000006.1"/>
</dbReference>
<sequence length="739" mass="75744">MQAKNLLATILFILCLFLVATVSANNVIARTSGNWGTASTWVRTLSGTIRTVDHSTTITGTGTSFTTDLTVNSTLYAADGSVIGTIQSITSATSLKLYSGANNDNSALAYGKEAVPQAGDDVTIGNHFDVTLNQTATINKLTLQAYNSSTGTTTLIIGAFTLNITGNLAINGGSNSNRVAKVIFSGAGILNVSGDVTIGSGAGGSNSASLDLTNGGTEVGGKLRLGGAISRNTSDGSWTPGTTATVEYFASSGQNVNTALSYPKLLFTGGTKTVNSGTLTIAGDWTINSATNLSSNNPNATVTGYVTGTGTITKGTGTITTSANWTNTGTFPTGVNVTFNNSTSVAIPAQTYGTLGVVNAKTLAGDVTASTLQLGTNARLSLGGSSLTAGTLSGGSSTNYVVTNGTGVLKVTAASTQAFPVGPTSSIYSPVTVSGTNRDWSVRVQNSFSGYPSTGMSGALKLVWHITPSASATANVTFQYSESQVSFTSPAKMDVYHYGVPSPNPYNVGAGWYLATNGNDITVGGTPSARTIALTSQSQFSPFAASTNASPLPIRLLSFSGRKQTSGSLLTWATAGESMNSGFEVQRSSDGITFNVIGFVSSLAAGGNSSHTLNYSFSDNAPFRGRIYYRLRQLDIDGRAHLSQTVLLNADKGGALSIGAFYPSPVRKSAQVSVEVAEAGDLTLRIVSMSGAQMRSWKAAAGAGTNTLAVAADDLPAGTYFLQVLDAQGNSSSSRFVKQ</sequence>
<evidence type="ECO:0000313" key="3">
    <source>
        <dbReference type="Proteomes" id="UP000295164"/>
    </source>
</evidence>
<evidence type="ECO:0000313" key="2">
    <source>
        <dbReference type="EMBL" id="TCZ73444.1"/>
    </source>
</evidence>
<dbReference type="OrthoDB" id="663485at2"/>
<evidence type="ECO:0000256" key="1">
    <source>
        <dbReference type="SAM" id="SignalP"/>
    </source>
</evidence>
<dbReference type="AlphaFoldDB" id="A0A4R4E1S8"/>
<dbReference type="NCBIfam" id="TIGR04183">
    <property type="entry name" value="Por_Secre_tail"/>
    <property type="match status" value="1"/>
</dbReference>
<organism evidence="2 3">
    <name type="scientific">Flaviaesturariibacter aridisoli</name>
    <dbReference type="NCBI Taxonomy" id="2545761"/>
    <lineage>
        <taxon>Bacteria</taxon>
        <taxon>Pseudomonadati</taxon>
        <taxon>Bacteroidota</taxon>
        <taxon>Chitinophagia</taxon>
        <taxon>Chitinophagales</taxon>
        <taxon>Chitinophagaceae</taxon>
        <taxon>Flaviaestuariibacter</taxon>
    </lineage>
</organism>
<protein>
    <submittedName>
        <fullName evidence="2">T9SS type A sorting domain-containing protein</fullName>
    </submittedName>
</protein>
<accession>A0A4R4E1S8</accession>